<organism evidence="2">
    <name type="scientific">marine sediment metagenome</name>
    <dbReference type="NCBI Taxonomy" id="412755"/>
    <lineage>
        <taxon>unclassified sequences</taxon>
        <taxon>metagenomes</taxon>
        <taxon>ecological metagenomes</taxon>
    </lineage>
</organism>
<reference evidence="2" key="1">
    <citation type="journal article" date="2014" name="Front. Microbiol.">
        <title>High frequency of phylogenetically diverse reductive dehalogenase-homologous genes in deep subseafloor sedimentary metagenomes.</title>
        <authorList>
            <person name="Kawai M."/>
            <person name="Futagami T."/>
            <person name="Toyoda A."/>
            <person name="Takaki Y."/>
            <person name="Nishi S."/>
            <person name="Hori S."/>
            <person name="Arai W."/>
            <person name="Tsubouchi T."/>
            <person name="Morono Y."/>
            <person name="Uchiyama I."/>
            <person name="Ito T."/>
            <person name="Fujiyama A."/>
            <person name="Inagaki F."/>
            <person name="Takami H."/>
        </authorList>
    </citation>
    <scope>NUCLEOTIDE SEQUENCE</scope>
    <source>
        <strain evidence="2">Expedition CK06-06</strain>
    </source>
</reference>
<dbReference type="PANTHER" id="PTHR30290">
    <property type="entry name" value="PERIPLASMIC BINDING COMPONENT OF ABC TRANSPORTER"/>
    <property type="match status" value="1"/>
</dbReference>
<protein>
    <recommendedName>
        <fullName evidence="1">Solute-binding protein family 5 domain-containing protein</fullName>
    </recommendedName>
</protein>
<evidence type="ECO:0000313" key="2">
    <source>
        <dbReference type="EMBL" id="GAH62426.1"/>
    </source>
</evidence>
<sequence length="262" mass="30201">LTALDKIEGVDVAGYFPGTEFYYMMHTKKPPTDDIHFRKAMAWAMDYKIVVEKLFPGSIQSRGPVPQTLPGADPRVFQYYRNLDKAILELKQSKYYAELDKYLVTVHWCAEVPDEEKVALLFMSNMADIGINVKVVKVPWMSMIEEMATMETSPNIVTIFDSAHYPEAGSLLESRYKSESAATWEQNEWLLDTELDTMINDSVKTIDRGERFAKYVEIQRYITDLCPTLFLFDQVEKHAYHATYVDWPAARGEVIPVMGYNF</sequence>
<proteinExistence type="predicted"/>
<feature type="domain" description="Solute-binding protein family 5" evidence="1">
    <location>
        <begin position="8"/>
        <end position="141"/>
    </location>
</feature>
<dbReference type="GO" id="GO:0015833">
    <property type="term" value="P:peptide transport"/>
    <property type="evidence" value="ECO:0007669"/>
    <property type="project" value="TreeGrafter"/>
</dbReference>
<feature type="non-terminal residue" evidence="2">
    <location>
        <position position="262"/>
    </location>
</feature>
<feature type="non-terminal residue" evidence="2">
    <location>
        <position position="1"/>
    </location>
</feature>
<dbReference type="Gene3D" id="3.10.105.10">
    <property type="entry name" value="Dipeptide-binding Protein, Domain 3"/>
    <property type="match status" value="1"/>
</dbReference>
<comment type="caution">
    <text evidence="2">The sequence shown here is derived from an EMBL/GenBank/DDBJ whole genome shotgun (WGS) entry which is preliminary data.</text>
</comment>
<evidence type="ECO:0000259" key="1">
    <source>
        <dbReference type="Pfam" id="PF00496"/>
    </source>
</evidence>
<dbReference type="GO" id="GO:1904680">
    <property type="term" value="F:peptide transmembrane transporter activity"/>
    <property type="evidence" value="ECO:0007669"/>
    <property type="project" value="TreeGrafter"/>
</dbReference>
<dbReference type="Pfam" id="PF00496">
    <property type="entry name" value="SBP_bac_5"/>
    <property type="match status" value="1"/>
</dbReference>
<dbReference type="InterPro" id="IPR039424">
    <property type="entry name" value="SBP_5"/>
</dbReference>
<accession>X1GWW3</accession>
<dbReference type="AlphaFoldDB" id="X1GWW3"/>
<name>X1GWW3_9ZZZZ</name>
<gene>
    <name evidence="2" type="ORF">S03H2_49961</name>
</gene>
<dbReference type="InterPro" id="IPR000914">
    <property type="entry name" value="SBP_5_dom"/>
</dbReference>
<dbReference type="EMBL" id="BARU01031600">
    <property type="protein sequence ID" value="GAH62426.1"/>
    <property type="molecule type" value="Genomic_DNA"/>
</dbReference>
<dbReference type="SUPFAM" id="SSF53850">
    <property type="entry name" value="Periplasmic binding protein-like II"/>
    <property type="match status" value="1"/>
</dbReference>